<dbReference type="PROSITE" id="PS50305">
    <property type="entry name" value="SIRTUIN"/>
    <property type="match status" value="1"/>
</dbReference>
<dbReference type="AlphaFoldDB" id="A0A8H8BTL8"/>
<dbReference type="EMBL" id="JAFJYH010000032">
    <property type="protein sequence ID" value="KAG4423561.1"/>
    <property type="molecule type" value="Genomic_DNA"/>
</dbReference>
<dbReference type="InterPro" id="IPR026590">
    <property type="entry name" value="Ssirtuin_cat_dom"/>
</dbReference>
<dbReference type="GO" id="GO:0031508">
    <property type="term" value="P:pericentric heterochromatin formation"/>
    <property type="evidence" value="ECO:0007669"/>
    <property type="project" value="TreeGrafter"/>
</dbReference>
<keyword evidence="7" id="KW-1185">Reference proteome</keyword>
<dbReference type="GO" id="GO:0031934">
    <property type="term" value="C:mating-type region heterochromatin"/>
    <property type="evidence" value="ECO:0007669"/>
    <property type="project" value="TreeGrafter"/>
</dbReference>
<reference evidence="6" key="1">
    <citation type="submission" date="2021-02" db="EMBL/GenBank/DDBJ databases">
        <title>Genome sequence Cadophora malorum strain M34.</title>
        <authorList>
            <person name="Stefanovic E."/>
            <person name="Vu D."/>
            <person name="Scully C."/>
            <person name="Dijksterhuis J."/>
            <person name="Roader J."/>
            <person name="Houbraken J."/>
        </authorList>
    </citation>
    <scope>NUCLEOTIDE SEQUENCE</scope>
    <source>
        <strain evidence="6">M34</strain>
    </source>
</reference>
<comment type="caution">
    <text evidence="4">Lacks conserved residue(s) required for the propagation of feature annotation.</text>
</comment>
<dbReference type="GO" id="GO:0070403">
    <property type="term" value="F:NAD+ binding"/>
    <property type="evidence" value="ECO:0007669"/>
    <property type="project" value="InterPro"/>
</dbReference>
<dbReference type="InterPro" id="IPR050134">
    <property type="entry name" value="NAD-dep_sirtuin_deacylases"/>
</dbReference>
<dbReference type="GO" id="GO:1990414">
    <property type="term" value="P:replication-born double-strand break repair via sister chromatid exchange"/>
    <property type="evidence" value="ECO:0007669"/>
    <property type="project" value="TreeGrafter"/>
</dbReference>
<sequence length="286" mass="31399">MGDAGRPSYLDIRQLTAGCGHLAGQAERLAALREIFSTRKKIAVVSGAGISVNAGIPDFRNSSGRNCSRNLFDVRVNSSDFHEMISNMGTCASQAEPTKFHHLLNCFAGTDRLLCNLTQNIDCLEDKLPLLSSKTVQLHGRLDTLVCQRRSSHAFQVAPEDFQARIMSPCPDCETVDKERVQMGKRSHGVGVLQSKILLYGAGPESVIGDKLLDELFQKVDAVIIAGTRLQIKSPNRLAAELCRAAKWRNGLTVWVNKERPPREFESLLDYVALGDCDEFASLIAA</sequence>
<name>A0A8H8BTL8_9HELO</name>
<evidence type="ECO:0000313" key="6">
    <source>
        <dbReference type="EMBL" id="KAG4423561.1"/>
    </source>
</evidence>
<evidence type="ECO:0000256" key="2">
    <source>
        <dbReference type="ARBA" id="ARBA00022679"/>
    </source>
</evidence>
<organism evidence="6 7">
    <name type="scientific">Cadophora malorum</name>
    <dbReference type="NCBI Taxonomy" id="108018"/>
    <lineage>
        <taxon>Eukaryota</taxon>
        <taxon>Fungi</taxon>
        <taxon>Dikarya</taxon>
        <taxon>Ascomycota</taxon>
        <taxon>Pezizomycotina</taxon>
        <taxon>Leotiomycetes</taxon>
        <taxon>Helotiales</taxon>
        <taxon>Ploettnerulaceae</taxon>
        <taxon>Cadophora</taxon>
    </lineage>
</organism>
<protein>
    <recommendedName>
        <fullName evidence="5">Deacetylase sirtuin-type domain-containing protein</fullName>
    </recommendedName>
</protein>
<proteinExistence type="inferred from homology"/>
<evidence type="ECO:0000256" key="3">
    <source>
        <dbReference type="ARBA" id="ARBA00023027"/>
    </source>
</evidence>
<dbReference type="Gene3D" id="3.40.50.1220">
    <property type="entry name" value="TPP-binding domain"/>
    <property type="match status" value="1"/>
</dbReference>
<dbReference type="InterPro" id="IPR026591">
    <property type="entry name" value="Sirtuin_cat_small_dom_sf"/>
</dbReference>
<dbReference type="PANTHER" id="PTHR11085">
    <property type="entry name" value="NAD-DEPENDENT PROTEIN DEACYLASE SIRTUIN-5, MITOCHONDRIAL-RELATED"/>
    <property type="match status" value="1"/>
</dbReference>
<gene>
    <name evidence="6" type="ORF">IFR04_003243</name>
</gene>
<dbReference type="InterPro" id="IPR003000">
    <property type="entry name" value="Sirtuin"/>
</dbReference>
<comment type="similarity">
    <text evidence="1">Belongs to the sirtuin family. Class I subfamily.</text>
</comment>
<accession>A0A8H8BTL8</accession>
<dbReference type="GO" id="GO:0006282">
    <property type="term" value="P:regulation of DNA repair"/>
    <property type="evidence" value="ECO:0007669"/>
    <property type="project" value="TreeGrafter"/>
</dbReference>
<feature type="domain" description="Deacetylase sirtuin-type" evidence="5">
    <location>
        <begin position="22"/>
        <end position="286"/>
    </location>
</feature>
<dbReference type="SUPFAM" id="SSF52467">
    <property type="entry name" value="DHS-like NAD/FAD-binding domain"/>
    <property type="match status" value="1"/>
</dbReference>
<evidence type="ECO:0000256" key="4">
    <source>
        <dbReference type="PROSITE-ProRule" id="PRU00236"/>
    </source>
</evidence>
<evidence type="ECO:0000313" key="7">
    <source>
        <dbReference type="Proteomes" id="UP000664132"/>
    </source>
</evidence>
<keyword evidence="2" id="KW-0808">Transferase</keyword>
<dbReference type="PANTHER" id="PTHR11085:SF15">
    <property type="entry name" value="NAD-DEPENDENT HISTONE DEACETYLASE HST4"/>
    <property type="match status" value="1"/>
</dbReference>
<dbReference type="InterPro" id="IPR029035">
    <property type="entry name" value="DHS-like_NAD/FAD-binding_dom"/>
</dbReference>
<evidence type="ECO:0000259" key="5">
    <source>
        <dbReference type="PROSITE" id="PS50305"/>
    </source>
</evidence>
<keyword evidence="3" id="KW-0520">NAD</keyword>
<comment type="caution">
    <text evidence="6">The sequence shown here is derived from an EMBL/GenBank/DDBJ whole genome shotgun (WGS) entry which is preliminary data.</text>
</comment>
<dbReference type="Gene3D" id="3.30.1600.10">
    <property type="entry name" value="SIR2/SIRT2 'Small Domain"/>
    <property type="match status" value="1"/>
</dbReference>
<evidence type="ECO:0000256" key="1">
    <source>
        <dbReference type="ARBA" id="ARBA00006924"/>
    </source>
</evidence>
<dbReference type="Proteomes" id="UP000664132">
    <property type="component" value="Unassembled WGS sequence"/>
</dbReference>
<dbReference type="GO" id="GO:0000122">
    <property type="term" value="P:negative regulation of transcription by RNA polymerase II"/>
    <property type="evidence" value="ECO:0007669"/>
    <property type="project" value="TreeGrafter"/>
</dbReference>
<dbReference type="OrthoDB" id="2919105at2759"/>
<dbReference type="GO" id="GO:0005634">
    <property type="term" value="C:nucleus"/>
    <property type="evidence" value="ECO:0007669"/>
    <property type="project" value="TreeGrafter"/>
</dbReference>
<dbReference type="GO" id="GO:0017136">
    <property type="term" value="F:histone deacetylase activity, NAD-dependent"/>
    <property type="evidence" value="ECO:0007669"/>
    <property type="project" value="TreeGrafter"/>
</dbReference>
<dbReference type="Pfam" id="PF02146">
    <property type="entry name" value="SIR2"/>
    <property type="match status" value="1"/>
</dbReference>